<evidence type="ECO:0000313" key="2">
    <source>
        <dbReference type="EMBL" id="KUG19931.1"/>
    </source>
</evidence>
<comment type="caution">
    <text evidence="2">The sequence shown here is derived from an EMBL/GenBank/DDBJ whole genome shotgun (WGS) entry which is preliminary data.</text>
</comment>
<dbReference type="InterPro" id="IPR036390">
    <property type="entry name" value="WH_DNA-bd_sf"/>
</dbReference>
<dbReference type="PROSITE" id="PS50987">
    <property type="entry name" value="HTH_ARSR_2"/>
    <property type="match status" value="1"/>
</dbReference>
<dbReference type="InterPro" id="IPR036388">
    <property type="entry name" value="WH-like_DNA-bd_sf"/>
</dbReference>
<accession>A0A0W8FGD2</accession>
<proteinExistence type="predicted"/>
<dbReference type="InterPro" id="IPR043519">
    <property type="entry name" value="NT_sf"/>
</dbReference>
<protein>
    <recommendedName>
        <fullName evidence="1">HTH arsR-type domain-containing protein</fullName>
    </recommendedName>
</protein>
<dbReference type="SUPFAM" id="SSF46785">
    <property type="entry name" value="Winged helix' DNA-binding domain"/>
    <property type="match status" value="1"/>
</dbReference>
<dbReference type="Pfam" id="PF18765">
    <property type="entry name" value="Polbeta"/>
    <property type="match status" value="1"/>
</dbReference>
<evidence type="ECO:0000259" key="1">
    <source>
        <dbReference type="PROSITE" id="PS50987"/>
    </source>
</evidence>
<dbReference type="CDD" id="cd00090">
    <property type="entry name" value="HTH_ARSR"/>
    <property type="match status" value="1"/>
</dbReference>
<dbReference type="AlphaFoldDB" id="A0A0W8FGD2"/>
<dbReference type="EMBL" id="LNQE01001243">
    <property type="protein sequence ID" value="KUG19931.1"/>
    <property type="molecule type" value="Genomic_DNA"/>
</dbReference>
<sequence>MLTNLFTSRTRVRLLTLFLMNPDRRMYVREIVRAVGGNINAVRRELANLEEIGLLSSTREGTSRYYLVNREFPILSELTGIILKTEGLSLVLADRLAGIGGIEAAFIFGSFARGEAGSESDIDLFIVGDVDERMLAMAVREAELQISREINYVLFSPEELAERVSGNDPFIARVLAGPKVMLSGDLHV</sequence>
<organism evidence="2">
    <name type="scientific">hydrocarbon metagenome</name>
    <dbReference type="NCBI Taxonomy" id="938273"/>
    <lineage>
        <taxon>unclassified sequences</taxon>
        <taxon>metagenomes</taxon>
        <taxon>ecological metagenomes</taxon>
    </lineage>
</organism>
<gene>
    <name evidence="2" type="ORF">ASZ90_010324</name>
</gene>
<reference evidence="2" key="1">
    <citation type="journal article" date="2015" name="Proc. Natl. Acad. Sci. U.S.A.">
        <title>Networks of energetic and metabolic interactions define dynamics in microbial communities.</title>
        <authorList>
            <person name="Embree M."/>
            <person name="Liu J.K."/>
            <person name="Al-Bassam M.M."/>
            <person name="Zengler K."/>
        </authorList>
    </citation>
    <scope>NUCLEOTIDE SEQUENCE</scope>
</reference>
<dbReference type="Gene3D" id="1.10.10.10">
    <property type="entry name" value="Winged helix-like DNA-binding domain superfamily/Winged helix DNA-binding domain"/>
    <property type="match status" value="1"/>
</dbReference>
<dbReference type="InterPro" id="IPR001845">
    <property type="entry name" value="HTH_ArsR_DNA-bd_dom"/>
</dbReference>
<name>A0A0W8FGD2_9ZZZZ</name>
<feature type="domain" description="HTH arsR-type" evidence="1">
    <location>
        <begin position="1"/>
        <end position="89"/>
    </location>
</feature>
<dbReference type="GO" id="GO:0003700">
    <property type="term" value="F:DNA-binding transcription factor activity"/>
    <property type="evidence" value="ECO:0007669"/>
    <property type="project" value="InterPro"/>
</dbReference>
<dbReference type="InterPro" id="IPR041633">
    <property type="entry name" value="Polbeta"/>
</dbReference>
<dbReference type="InterPro" id="IPR011991">
    <property type="entry name" value="ArsR-like_HTH"/>
</dbReference>
<dbReference type="Gene3D" id="3.30.460.10">
    <property type="entry name" value="Beta Polymerase, domain 2"/>
    <property type="match status" value="1"/>
</dbReference>
<dbReference type="CDD" id="cd05403">
    <property type="entry name" value="NT_KNTase_like"/>
    <property type="match status" value="1"/>
</dbReference>
<dbReference type="SUPFAM" id="SSF81301">
    <property type="entry name" value="Nucleotidyltransferase"/>
    <property type="match status" value="1"/>
</dbReference>
<dbReference type="SMART" id="SM00418">
    <property type="entry name" value="HTH_ARSR"/>
    <property type="match status" value="1"/>
</dbReference>